<evidence type="ECO:0000313" key="3">
    <source>
        <dbReference type="Proteomes" id="UP000328092"/>
    </source>
</evidence>
<reference evidence="2" key="1">
    <citation type="submission" date="2019-02" db="EMBL/GenBank/DDBJ databases">
        <authorList>
            <person name="Pothier F.J."/>
        </authorList>
    </citation>
    <scope>NUCLEOTIDE SEQUENCE</scope>
    <source>
        <strain evidence="2">CI-1B</strain>
    </source>
</reference>
<keyword evidence="1" id="KW-0812">Transmembrane</keyword>
<organism evidence="2 3">
    <name type="scientific">Bradyrhizobium ivorense</name>
    <dbReference type="NCBI Taxonomy" id="2511166"/>
    <lineage>
        <taxon>Bacteria</taxon>
        <taxon>Pseudomonadati</taxon>
        <taxon>Pseudomonadota</taxon>
        <taxon>Alphaproteobacteria</taxon>
        <taxon>Hyphomicrobiales</taxon>
        <taxon>Nitrobacteraceae</taxon>
        <taxon>Bradyrhizobium</taxon>
    </lineage>
</organism>
<keyword evidence="1" id="KW-1133">Transmembrane helix</keyword>
<name>A0A508T7N5_9BRAD</name>
<protein>
    <submittedName>
        <fullName evidence="2">Uncharacterized protein</fullName>
    </submittedName>
</protein>
<sequence>MSTRPRSPSRISNYWLSSAETWGVSMGQLFFGIVFLSFAIIFGVYVHVEKL</sequence>
<proteinExistence type="predicted"/>
<accession>A0A508T7N5</accession>
<evidence type="ECO:0000256" key="1">
    <source>
        <dbReference type="SAM" id="Phobius"/>
    </source>
</evidence>
<dbReference type="EMBL" id="CAADFC020000013">
    <property type="protein sequence ID" value="VIO71452.1"/>
    <property type="molecule type" value="Genomic_DNA"/>
</dbReference>
<comment type="caution">
    <text evidence="2">The sequence shown here is derived from an EMBL/GenBank/DDBJ whole genome shotgun (WGS) entry which is preliminary data.</text>
</comment>
<keyword evidence="1" id="KW-0472">Membrane</keyword>
<evidence type="ECO:0000313" key="2">
    <source>
        <dbReference type="EMBL" id="VIO71452.1"/>
    </source>
</evidence>
<gene>
    <name evidence="2" type="ORF">CI1B_36360</name>
</gene>
<dbReference type="AlphaFoldDB" id="A0A508T7N5"/>
<dbReference type="Proteomes" id="UP000328092">
    <property type="component" value="Unassembled WGS sequence"/>
</dbReference>
<feature type="transmembrane region" description="Helical" evidence="1">
    <location>
        <begin position="29"/>
        <end position="48"/>
    </location>
</feature>
<keyword evidence="3" id="KW-1185">Reference proteome</keyword>